<evidence type="ECO:0000256" key="3">
    <source>
        <dbReference type="ARBA" id="ARBA00022475"/>
    </source>
</evidence>
<dbReference type="RefSeq" id="WP_354661378.1">
    <property type="nucleotide sequence ID" value="NZ_JBEXAC010000002.1"/>
</dbReference>
<keyword evidence="9" id="KW-1185">Reference proteome</keyword>
<comment type="caution">
    <text evidence="8">The sequence shown here is derived from an EMBL/GenBank/DDBJ whole genome shotgun (WGS) entry which is preliminary data.</text>
</comment>
<protein>
    <recommendedName>
        <fullName evidence="7">UPF0056 membrane protein</fullName>
    </recommendedName>
</protein>
<dbReference type="EMBL" id="JBEXAC010000002">
    <property type="protein sequence ID" value="MET6998738.1"/>
    <property type="molecule type" value="Genomic_DNA"/>
</dbReference>
<name>A0ABV2T6V1_9BACT</name>
<sequence>MFSIDQIITISFTLFAVIDILGSIPVLISLKEKLGDIDAGKATLAAGFLMVLFLLVGEPFLKLMSVDVHSFAVAGSIVIFVIGMEMILGIEFFKSEKDLKTGSIVPIAFPLIAGSGTLTTIMSLKANFEESNIFAGILVNLVVVFIVLRSLRYIERLLGKSGLMVVRKFFGVILLAIAVKIFKSNVNL</sequence>
<dbReference type="InterPro" id="IPR002771">
    <property type="entry name" value="Multi_antbiot-R_MarC"/>
</dbReference>
<keyword evidence="3" id="KW-1003">Cell membrane</keyword>
<feature type="transmembrane region" description="Helical" evidence="7">
    <location>
        <begin position="163"/>
        <end position="182"/>
    </location>
</feature>
<evidence type="ECO:0000256" key="2">
    <source>
        <dbReference type="ARBA" id="ARBA00009784"/>
    </source>
</evidence>
<feature type="transmembrane region" description="Helical" evidence="7">
    <location>
        <begin position="105"/>
        <end position="126"/>
    </location>
</feature>
<dbReference type="Proteomes" id="UP001549749">
    <property type="component" value="Unassembled WGS sequence"/>
</dbReference>
<keyword evidence="4 7" id="KW-0812">Transmembrane</keyword>
<feature type="transmembrane region" description="Helical" evidence="7">
    <location>
        <begin position="42"/>
        <end position="61"/>
    </location>
</feature>
<reference evidence="8 9" key="1">
    <citation type="submission" date="2024-06" db="EMBL/GenBank/DDBJ databases">
        <title>Chitinophaga defluvii sp. nov., isolated from municipal sewage.</title>
        <authorList>
            <person name="Zhang L."/>
        </authorList>
    </citation>
    <scope>NUCLEOTIDE SEQUENCE [LARGE SCALE GENOMIC DNA]</scope>
    <source>
        <strain evidence="8 9">H8</strain>
    </source>
</reference>
<dbReference type="Pfam" id="PF01914">
    <property type="entry name" value="MarC"/>
    <property type="match status" value="1"/>
</dbReference>
<evidence type="ECO:0000256" key="6">
    <source>
        <dbReference type="ARBA" id="ARBA00023136"/>
    </source>
</evidence>
<feature type="transmembrane region" description="Helical" evidence="7">
    <location>
        <begin position="6"/>
        <end position="30"/>
    </location>
</feature>
<keyword evidence="6 7" id="KW-0472">Membrane</keyword>
<organism evidence="8 9">
    <name type="scientific">Chitinophaga defluvii</name>
    <dbReference type="NCBI Taxonomy" id="3163343"/>
    <lineage>
        <taxon>Bacteria</taxon>
        <taxon>Pseudomonadati</taxon>
        <taxon>Bacteroidota</taxon>
        <taxon>Chitinophagia</taxon>
        <taxon>Chitinophagales</taxon>
        <taxon>Chitinophagaceae</taxon>
        <taxon>Chitinophaga</taxon>
    </lineage>
</organism>
<feature type="transmembrane region" description="Helical" evidence="7">
    <location>
        <begin position="132"/>
        <end position="151"/>
    </location>
</feature>
<accession>A0ABV2T6V1</accession>
<dbReference type="PANTHER" id="PTHR33508:SF1">
    <property type="entry name" value="UPF0056 MEMBRANE PROTEIN YHCE"/>
    <property type="match status" value="1"/>
</dbReference>
<keyword evidence="5 7" id="KW-1133">Transmembrane helix</keyword>
<feature type="transmembrane region" description="Helical" evidence="7">
    <location>
        <begin position="73"/>
        <end position="93"/>
    </location>
</feature>
<evidence type="ECO:0000313" key="9">
    <source>
        <dbReference type="Proteomes" id="UP001549749"/>
    </source>
</evidence>
<evidence type="ECO:0000256" key="1">
    <source>
        <dbReference type="ARBA" id="ARBA00004651"/>
    </source>
</evidence>
<dbReference type="PANTHER" id="PTHR33508">
    <property type="entry name" value="UPF0056 MEMBRANE PROTEIN YHCE"/>
    <property type="match status" value="1"/>
</dbReference>
<evidence type="ECO:0000313" key="8">
    <source>
        <dbReference type="EMBL" id="MET6998738.1"/>
    </source>
</evidence>
<comment type="subcellular location">
    <subcellularLocation>
        <location evidence="1 7">Cell membrane</location>
        <topology evidence="1 7">Multi-pass membrane protein</topology>
    </subcellularLocation>
</comment>
<comment type="similarity">
    <text evidence="2 7">Belongs to the UPF0056 (MarC) family.</text>
</comment>
<gene>
    <name evidence="8" type="ORF">ABR189_15245</name>
</gene>
<evidence type="ECO:0000256" key="5">
    <source>
        <dbReference type="ARBA" id="ARBA00022989"/>
    </source>
</evidence>
<evidence type="ECO:0000256" key="7">
    <source>
        <dbReference type="RuleBase" id="RU362048"/>
    </source>
</evidence>
<proteinExistence type="inferred from homology"/>
<evidence type="ECO:0000256" key="4">
    <source>
        <dbReference type="ARBA" id="ARBA00022692"/>
    </source>
</evidence>